<keyword evidence="2" id="KW-1185">Reference proteome</keyword>
<evidence type="ECO:0000313" key="2">
    <source>
        <dbReference type="Proteomes" id="UP000594014"/>
    </source>
</evidence>
<proteinExistence type="predicted"/>
<organism evidence="1 2">
    <name type="scientific">Anoxybacterium hadale</name>
    <dbReference type="NCBI Taxonomy" id="3408580"/>
    <lineage>
        <taxon>Bacteria</taxon>
        <taxon>Bacillati</taxon>
        <taxon>Bacillota</taxon>
        <taxon>Clostridia</taxon>
        <taxon>Peptostreptococcales</taxon>
        <taxon>Anaerovoracaceae</taxon>
        <taxon>Anoxybacterium</taxon>
    </lineage>
</organism>
<name>A0ACD1ADM8_9FIRM</name>
<dbReference type="Proteomes" id="UP000594014">
    <property type="component" value="Chromosome"/>
</dbReference>
<sequence length="242" mass="26633">MNRYVSVFLLALRSTVYKIAGVLLLMAGAEGVLFWMQLQRTGGNKIVLLEEIIQSSGIPLVSGGAFLLVCVILSLVGCELSGSRVRYTIQRLSVREEAVVILWGVNSMLALYIFWAVQLGIVLLLSKLYIDIMEPVYFNSQTLFLAFHSSGFLHSLLPLEETSRLLRNVALIFSLGITASCFAQKQRRGQRGVAVVLLAALTIIFFSSDLGLLGSDITISVIALATAAFSLYSIFRVELYQE</sequence>
<dbReference type="EMBL" id="CP042469">
    <property type="protein sequence ID" value="QOX64303.1"/>
    <property type="molecule type" value="Genomic_DNA"/>
</dbReference>
<gene>
    <name evidence="1" type="ORF">FRZ06_13595</name>
</gene>
<reference evidence="1" key="1">
    <citation type="submission" date="2019-08" db="EMBL/GenBank/DDBJ databases">
        <title>Genome sequence of Clostridiales bacterium MT110.</title>
        <authorList>
            <person name="Cao J."/>
        </authorList>
    </citation>
    <scope>NUCLEOTIDE SEQUENCE</scope>
    <source>
        <strain evidence="1">MT110</strain>
    </source>
</reference>
<protein>
    <submittedName>
        <fullName evidence="1">Uncharacterized protein</fullName>
    </submittedName>
</protein>
<evidence type="ECO:0000313" key="1">
    <source>
        <dbReference type="EMBL" id="QOX64303.1"/>
    </source>
</evidence>
<accession>A0ACD1ADM8</accession>